<dbReference type="Proteomes" id="UP000033647">
    <property type="component" value="Unassembled WGS sequence"/>
</dbReference>
<evidence type="ECO:0000313" key="1">
    <source>
        <dbReference type="EMBL" id="KJX95013.1"/>
    </source>
</evidence>
<sequence length="115" mass="11362">MSPEEEQDQASSFSTNTTAATIPAEARTLIDGGIVILDSAIAATSSLYGPSRAIESPSCADITDQIIATTSKGTMAAAAISPVVSIYGPAATSPIGVSTTITAAAESVATAKPTS</sequence>
<keyword evidence="2" id="KW-1185">Reference proteome</keyword>
<organism evidence="1 2">
    <name type="scientific">Zymoseptoria brevis</name>
    <dbReference type="NCBI Taxonomy" id="1047168"/>
    <lineage>
        <taxon>Eukaryota</taxon>
        <taxon>Fungi</taxon>
        <taxon>Dikarya</taxon>
        <taxon>Ascomycota</taxon>
        <taxon>Pezizomycotina</taxon>
        <taxon>Dothideomycetes</taxon>
        <taxon>Dothideomycetidae</taxon>
        <taxon>Mycosphaerellales</taxon>
        <taxon>Mycosphaerellaceae</taxon>
        <taxon>Zymoseptoria</taxon>
    </lineage>
</organism>
<evidence type="ECO:0000313" key="2">
    <source>
        <dbReference type="Proteomes" id="UP000033647"/>
    </source>
</evidence>
<dbReference type="AlphaFoldDB" id="A0A0F4GC92"/>
<proteinExistence type="predicted"/>
<accession>A0A0F4GC92</accession>
<protein>
    <submittedName>
        <fullName evidence="1">Uncharacterized protein</fullName>
    </submittedName>
</protein>
<name>A0A0F4GC92_9PEZI</name>
<comment type="caution">
    <text evidence="1">The sequence shown here is derived from an EMBL/GenBank/DDBJ whole genome shotgun (WGS) entry which is preliminary data.</text>
</comment>
<reference evidence="1 2" key="1">
    <citation type="submission" date="2015-03" db="EMBL/GenBank/DDBJ databases">
        <title>RNA-seq based gene annotation and comparative genomics of four Zymoseptoria species reveal species-specific pathogenicity related genes and transposable element activity.</title>
        <authorList>
            <person name="Grandaubert J."/>
            <person name="Bhattacharyya A."/>
            <person name="Stukenbrock E.H."/>
        </authorList>
    </citation>
    <scope>NUCLEOTIDE SEQUENCE [LARGE SCALE GENOMIC DNA]</scope>
    <source>
        <strain evidence="1 2">Zb18110</strain>
    </source>
</reference>
<dbReference type="EMBL" id="LAFY01004101">
    <property type="protein sequence ID" value="KJX95013.1"/>
    <property type="molecule type" value="Genomic_DNA"/>
</dbReference>
<gene>
    <name evidence="1" type="ORF">TI39_contig4142g00008</name>
</gene>